<dbReference type="InterPro" id="IPR006530">
    <property type="entry name" value="YD"/>
</dbReference>
<feature type="region of interest" description="Disordered" evidence="1">
    <location>
        <begin position="1028"/>
        <end position="1050"/>
    </location>
</feature>
<dbReference type="Pfam" id="PF20148">
    <property type="entry name" value="DUF6531"/>
    <property type="match status" value="1"/>
</dbReference>
<feature type="region of interest" description="Disordered" evidence="1">
    <location>
        <begin position="661"/>
        <end position="694"/>
    </location>
</feature>
<dbReference type="SMART" id="SM00429">
    <property type="entry name" value="IPT"/>
    <property type="match status" value="2"/>
</dbReference>
<dbReference type="PANTHER" id="PTHR32305:SF15">
    <property type="entry name" value="PROTEIN RHSA-RELATED"/>
    <property type="match status" value="1"/>
</dbReference>
<organism evidence="3 4">
    <name type="scientific">Amycolatopsis balhimycina DSM 5908</name>
    <dbReference type="NCBI Taxonomy" id="1081091"/>
    <lineage>
        <taxon>Bacteria</taxon>
        <taxon>Bacillati</taxon>
        <taxon>Actinomycetota</taxon>
        <taxon>Actinomycetes</taxon>
        <taxon>Pseudonocardiales</taxon>
        <taxon>Pseudonocardiaceae</taxon>
        <taxon>Amycolatopsis</taxon>
    </lineage>
</organism>
<evidence type="ECO:0000256" key="1">
    <source>
        <dbReference type="SAM" id="MobiDB-lite"/>
    </source>
</evidence>
<dbReference type="Gene3D" id="2.60.40.10">
    <property type="entry name" value="Immunoglobulins"/>
    <property type="match status" value="2"/>
</dbReference>
<evidence type="ECO:0000259" key="2">
    <source>
        <dbReference type="SMART" id="SM00429"/>
    </source>
</evidence>
<comment type="caution">
    <text evidence="3">The sequence shown here is derived from an EMBL/GenBank/DDBJ whole genome shotgun (WGS) entry which is preliminary data.</text>
</comment>
<dbReference type="GO" id="GO:0005975">
    <property type="term" value="P:carbohydrate metabolic process"/>
    <property type="evidence" value="ECO:0007669"/>
    <property type="project" value="UniProtKB-ARBA"/>
</dbReference>
<dbReference type="NCBIfam" id="TIGR03696">
    <property type="entry name" value="Rhs_assc_core"/>
    <property type="match status" value="1"/>
</dbReference>
<dbReference type="InterPro" id="IPR014756">
    <property type="entry name" value="Ig_E-set"/>
</dbReference>
<protein>
    <recommendedName>
        <fullName evidence="2">IPT/TIG domain-containing protein</fullName>
    </recommendedName>
</protein>
<reference evidence="3 4" key="1">
    <citation type="submission" date="2018-05" db="EMBL/GenBank/DDBJ databases">
        <title>Evolution of GPA BGCs.</title>
        <authorList>
            <person name="Waglechner N."/>
            <person name="Wright G.D."/>
        </authorList>
    </citation>
    <scope>NUCLEOTIDE SEQUENCE [LARGE SCALE GENOMIC DNA]</scope>
    <source>
        <strain evidence="3 4">DSM 5908</strain>
    </source>
</reference>
<feature type="region of interest" description="Disordered" evidence="1">
    <location>
        <begin position="987"/>
        <end position="1007"/>
    </location>
</feature>
<evidence type="ECO:0000313" key="3">
    <source>
        <dbReference type="EMBL" id="RSM42652.1"/>
    </source>
</evidence>
<dbReference type="InterPro" id="IPR045351">
    <property type="entry name" value="DUF6531"/>
</dbReference>
<evidence type="ECO:0000313" key="4">
    <source>
        <dbReference type="Proteomes" id="UP000286716"/>
    </source>
</evidence>
<name>A0A428WHZ2_AMYBA</name>
<dbReference type="PANTHER" id="PTHR32305">
    <property type="match status" value="1"/>
</dbReference>
<gene>
    <name evidence="3" type="ORF">DMA12_20735</name>
</gene>
<feature type="compositionally biased region" description="Low complexity" evidence="1">
    <location>
        <begin position="671"/>
        <end position="694"/>
    </location>
</feature>
<feature type="compositionally biased region" description="Polar residues" evidence="1">
    <location>
        <begin position="775"/>
        <end position="784"/>
    </location>
</feature>
<dbReference type="InterPro" id="IPR013783">
    <property type="entry name" value="Ig-like_fold"/>
</dbReference>
<dbReference type="InterPro" id="IPR031325">
    <property type="entry name" value="RHS_repeat"/>
</dbReference>
<dbReference type="EMBL" id="QHHU01000028">
    <property type="protein sequence ID" value="RSM42652.1"/>
    <property type="molecule type" value="Genomic_DNA"/>
</dbReference>
<dbReference type="InterPro" id="IPR002909">
    <property type="entry name" value="IPT_dom"/>
</dbReference>
<dbReference type="Pfam" id="PF01833">
    <property type="entry name" value="TIG"/>
    <property type="match status" value="2"/>
</dbReference>
<dbReference type="Pfam" id="PF05593">
    <property type="entry name" value="RHS_repeat"/>
    <property type="match status" value="7"/>
</dbReference>
<dbReference type="InterPro" id="IPR022385">
    <property type="entry name" value="Rhs_assc_core"/>
</dbReference>
<feature type="region of interest" description="Disordered" evidence="1">
    <location>
        <begin position="775"/>
        <end position="804"/>
    </location>
</feature>
<feature type="domain" description="IPT/TIG" evidence="2">
    <location>
        <begin position="1122"/>
        <end position="1206"/>
    </location>
</feature>
<feature type="domain" description="IPT/TIG" evidence="2">
    <location>
        <begin position="1035"/>
        <end position="1118"/>
    </location>
</feature>
<proteinExistence type="predicted"/>
<keyword evidence="4" id="KW-1185">Reference proteome</keyword>
<dbReference type="Proteomes" id="UP000286716">
    <property type="component" value="Unassembled WGS sequence"/>
</dbReference>
<accession>A0A428WHZ2</accession>
<dbReference type="Gene3D" id="2.180.10.10">
    <property type="entry name" value="RHS repeat-associated core"/>
    <property type="match status" value="3"/>
</dbReference>
<sequence length="1571" mass="161172">MAVPAAPFTECPAVGADTSCGVLVQVTNGETNVYSDPGQGPYDGADDTLTGVVNNSSQPVSSLQLSSNTNLFGFDSDGLCTASPQPAGCPFGPTGYEGPGTSFSDISSDGSGGVVNFSPPLAPGATAYFSLEEALTGTAVFAGGPTLSEQGRGANPSEHVTVCFAKQPINCASGDFLHDFTDAKVPGRGPALQLDRSYASSAASVDGLFGFGWTDSYGMSLATDAAGNVTISQENGATVTFRALGFGVFSAPPRVLATLLHNSDGTYTFTRRANQIGYRFSGAGQLLSETDLNGATTTLTYTGTQLSTVTDPAGRTLTFSYTGTHIGKVTDPLGRTTTYAYDTAGNLAKTTDPAGRSFSFGYDTGHQLLTMTDPRGGVVTNVYDTTGRVVRQTDAAGLATTWAYAGDPTSPAGGSTTMTDEHGVVTAYAYANLELTALTRGAGTAAAATTSYSYDVATLGRATITDPLGHVTRNTYDNHGNLTSTTDPSGLRTSYAYNSLDEVTSRTTPSGETTSMAYDGTGNLLSMTDPLGKPTNYAHGDPAHPGDVTAVTDADGRTKTLAYDTSGNVTSSAVSPTATSTNTTKTVYDADGEQICQTAPYATVSCPAAGAARVAGTTTWSYNPDGQLTSITDPAGHVATNTYDAGGNLTATTDAIGNTTGTAYDADNRPTTVTKGTGTASAATTSTSYDQRPGAGSCPSAAAGAAYCTTQTDPNSNVTTTAYTVRGQVLSEIRPGGLTTNHQYDLAGNETGRTNPAGQATTYGYDPANRPTTINYSDGSTPNVTYGYDPDGRRATMTDGTGTSTYTYDPAGHLTATRDGAGNEVHYGYDGAGNATTVTYPGTKTLTRAVDGAGRLTAVTDWAGHTTTFGYDPNGNLATTNYPNGDTVTTTFDTTDQETATQVAPTGTPAAPLAALSNTRDANSQLTREAATTGLSRTTAYTYDAKLQLTSANGTAYSYDLAGNPTKLATTVTQTFDHADQLTTATSGATTTNYGYDQRGNRTTASTPTATSYAYTYDQADRLTTVTSTKPATPAPTVTKIAPASGPSAGGTTVTITGTGLTGATAVTFGTVPATSYTVVSDTSVTAVSPPGTGTADITVTTPGGTSAVTAADRFTYTTAPKPAVTAVIPNRGPSTGNTYAVIIGTNLAHATAVKFGTKPARFYQSRLFPMLIFVAAPAGTGTVDVTVTTAAGTSATSAADRYTYVPSKTRSTWQVPDFYATSPPATSASATTAPVKSAIAQTPPTTVATYAYDGNGLRTAKTAAGVTQHFTWDTSTATPELLTDGTTNYIYGPDGLPVEQIDNDGQAGYFFHDQLGSTRALLGADGKLAATYTYDAYGRAKTTGPATTPLTFTGAYSDTETGFSYLIHRYYDPATAQFLTVDPALALTGDAYRYAESNPANNIDPNGTWVHIALGAIVGAAAGAIVGGTTYAVNVWANKEPVTLNGFLGATVGGAVGGAITGACDTATVLAAAALCGATGGAAAEGVQQLFDWKFDPGKLAGAAAFGFVLGPLGKLMGTGDLFTLRGPRPWRLSNLWNTGKNTWRMFGNDLSGGFWDEFVKDSLRVRPNC</sequence>
<dbReference type="SUPFAM" id="SSF81296">
    <property type="entry name" value="E set domains"/>
    <property type="match status" value="2"/>
</dbReference>
<dbReference type="InterPro" id="IPR050708">
    <property type="entry name" value="T6SS_VgrG/RHS"/>
</dbReference>
<dbReference type="NCBIfam" id="TIGR01643">
    <property type="entry name" value="YD_repeat_2x"/>
    <property type="match status" value="10"/>
</dbReference>